<accession>A0A399JA66</accession>
<keyword evidence="7" id="KW-0129">CBS domain</keyword>
<keyword evidence="13" id="KW-1185">Reference proteome</keyword>
<dbReference type="RefSeq" id="WP_119424433.1">
    <property type="nucleotide sequence ID" value="NZ_QQXK01000011.1"/>
</dbReference>
<comment type="subcellular location">
    <subcellularLocation>
        <location evidence="1">Cell membrane</location>
        <topology evidence="1">Multi-pass membrane protein</topology>
    </subcellularLocation>
</comment>
<dbReference type="EMBL" id="QQXK01000011">
    <property type="protein sequence ID" value="RII42491.1"/>
    <property type="molecule type" value="Genomic_DNA"/>
</dbReference>
<dbReference type="GO" id="GO:0005886">
    <property type="term" value="C:plasma membrane"/>
    <property type="evidence" value="ECO:0007669"/>
    <property type="project" value="UniProtKB-SubCell"/>
</dbReference>
<dbReference type="InterPro" id="IPR000644">
    <property type="entry name" value="CBS_dom"/>
</dbReference>
<evidence type="ECO:0000256" key="4">
    <source>
        <dbReference type="ARBA" id="ARBA00022737"/>
    </source>
</evidence>
<dbReference type="Proteomes" id="UP000265419">
    <property type="component" value="Unassembled WGS sequence"/>
</dbReference>
<dbReference type="InterPro" id="IPR044751">
    <property type="entry name" value="Ion_transp-like_CBS"/>
</dbReference>
<dbReference type="InterPro" id="IPR002550">
    <property type="entry name" value="CNNM"/>
</dbReference>
<feature type="transmembrane region" description="Helical" evidence="9">
    <location>
        <begin position="48"/>
        <end position="78"/>
    </location>
</feature>
<evidence type="ECO:0000256" key="1">
    <source>
        <dbReference type="ARBA" id="ARBA00004651"/>
    </source>
</evidence>
<sequence>MNDVVAIVLTVALLAANYFFVAGEFALISARRSIIEPKAREGGRAAKLTLWALEHVSLVMAGAQLGITVCSLALGYVTKPFVKHAVEGPLGSWGVPETAIDVLSYVIAYAVVTYLHVVLGEMVPKNIALAGPEKTALRFGPPMVVLVRVLQPVLWLMNAIGNGILRLFKVQPKNEVASTFDQHEVAAMVRESAEGGAIDDGDEALLLGALRFGAGTVDSVRIPLESVVSLPLSVTPAGVEEAAARSFSRFPLRSADGGWAGYVHVKDVIGTTGDARQAPLPSASVRELPRFAAGTPVGEALGAMQRDGAHLALLLGADGEPDGLITLEDVLEELVGRIRDDSRPGA</sequence>
<evidence type="ECO:0000256" key="5">
    <source>
        <dbReference type="ARBA" id="ARBA00022989"/>
    </source>
</evidence>
<organism evidence="12 13">
    <name type="scientific">Galactobacter valiniphilus</name>
    <dbReference type="NCBI Taxonomy" id="2676122"/>
    <lineage>
        <taxon>Bacteria</taxon>
        <taxon>Bacillati</taxon>
        <taxon>Actinomycetota</taxon>
        <taxon>Actinomycetes</taxon>
        <taxon>Micrococcales</taxon>
        <taxon>Micrococcaceae</taxon>
        <taxon>Galactobacter</taxon>
    </lineage>
</organism>
<gene>
    <name evidence="12" type="ORF">DWB68_07000</name>
</gene>
<feature type="transmembrane region" description="Helical" evidence="9">
    <location>
        <begin position="98"/>
        <end position="119"/>
    </location>
</feature>
<proteinExistence type="predicted"/>
<evidence type="ECO:0000313" key="12">
    <source>
        <dbReference type="EMBL" id="RII42491.1"/>
    </source>
</evidence>
<dbReference type="InterPro" id="IPR051676">
    <property type="entry name" value="UPF0053_domain"/>
</dbReference>
<feature type="domain" description="CNNM transmembrane" evidence="11">
    <location>
        <begin position="1"/>
        <end position="202"/>
    </location>
</feature>
<feature type="domain" description="CBS" evidence="10">
    <location>
        <begin position="284"/>
        <end position="342"/>
    </location>
</feature>
<evidence type="ECO:0000313" key="13">
    <source>
        <dbReference type="Proteomes" id="UP000265419"/>
    </source>
</evidence>
<dbReference type="PROSITE" id="PS51371">
    <property type="entry name" value="CBS"/>
    <property type="match status" value="1"/>
</dbReference>
<evidence type="ECO:0000256" key="2">
    <source>
        <dbReference type="ARBA" id="ARBA00022475"/>
    </source>
</evidence>
<dbReference type="AlphaFoldDB" id="A0A399JA66"/>
<dbReference type="InterPro" id="IPR046342">
    <property type="entry name" value="CBS_dom_sf"/>
</dbReference>
<dbReference type="Pfam" id="PF01595">
    <property type="entry name" value="CNNM"/>
    <property type="match status" value="1"/>
</dbReference>
<evidence type="ECO:0000256" key="7">
    <source>
        <dbReference type="PROSITE-ProRule" id="PRU00703"/>
    </source>
</evidence>
<protein>
    <submittedName>
        <fullName evidence="12">HlyC/CorC family transporter</fullName>
    </submittedName>
</protein>
<dbReference type="Gene3D" id="3.10.580.10">
    <property type="entry name" value="CBS-domain"/>
    <property type="match status" value="1"/>
</dbReference>
<keyword evidence="6 8" id="KW-0472">Membrane</keyword>
<keyword evidence="5 8" id="KW-1133">Transmembrane helix</keyword>
<dbReference type="PROSITE" id="PS51846">
    <property type="entry name" value="CNNM"/>
    <property type="match status" value="1"/>
</dbReference>
<evidence type="ECO:0000256" key="6">
    <source>
        <dbReference type="ARBA" id="ARBA00023136"/>
    </source>
</evidence>
<keyword evidence="2" id="KW-1003">Cell membrane</keyword>
<name>A0A399JA66_9MICC</name>
<dbReference type="SUPFAM" id="SSF54631">
    <property type="entry name" value="CBS-domain pair"/>
    <property type="match status" value="1"/>
</dbReference>
<evidence type="ECO:0000256" key="9">
    <source>
        <dbReference type="SAM" id="Phobius"/>
    </source>
</evidence>
<dbReference type="PANTHER" id="PTHR43099:SF4">
    <property type="entry name" value="INTEGRAL MEMBRANE PROTEIN"/>
    <property type="match status" value="1"/>
</dbReference>
<evidence type="ECO:0000256" key="8">
    <source>
        <dbReference type="PROSITE-ProRule" id="PRU01193"/>
    </source>
</evidence>
<keyword evidence="4" id="KW-0677">Repeat</keyword>
<evidence type="ECO:0000259" key="10">
    <source>
        <dbReference type="PROSITE" id="PS51371"/>
    </source>
</evidence>
<dbReference type="PANTHER" id="PTHR43099">
    <property type="entry name" value="UPF0053 PROTEIN YRKA"/>
    <property type="match status" value="1"/>
</dbReference>
<reference evidence="12 13" key="1">
    <citation type="submission" date="2018-07" db="EMBL/GenBank/DDBJ databases">
        <title>Arthrobacter sp. nov., isolated from raw cow's milk with high bacterial count.</title>
        <authorList>
            <person name="Hahne J."/>
            <person name="Isele D."/>
            <person name="Lipski A."/>
        </authorList>
    </citation>
    <scope>NUCLEOTIDE SEQUENCE [LARGE SCALE GENOMIC DNA]</scope>
    <source>
        <strain evidence="12 13">JZ R-35</strain>
    </source>
</reference>
<evidence type="ECO:0000259" key="11">
    <source>
        <dbReference type="PROSITE" id="PS51846"/>
    </source>
</evidence>
<feature type="transmembrane region" description="Helical" evidence="9">
    <location>
        <begin position="6"/>
        <end position="27"/>
    </location>
</feature>
<dbReference type="CDD" id="cd04590">
    <property type="entry name" value="CBS_pair_CorC_HlyC_assoc"/>
    <property type="match status" value="1"/>
</dbReference>
<keyword evidence="3 8" id="KW-0812">Transmembrane</keyword>
<comment type="caution">
    <text evidence="12">The sequence shown here is derived from an EMBL/GenBank/DDBJ whole genome shotgun (WGS) entry which is preliminary data.</text>
</comment>
<evidence type="ECO:0000256" key="3">
    <source>
        <dbReference type="ARBA" id="ARBA00022692"/>
    </source>
</evidence>